<name>A0ABW4LNV7_9BACI</name>
<accession>A0ABW4LNV7</accession>
<organism evidence="1 2">
    <name type="scientific">Bacillus salitolerans</name>
    <dbReference type="NCBI Taxonomy" id="1437434"/>
    <lineage>
        <taxon>Bacteria</taxon>
        <taxon>Bacillati</taxon>
        <taxon>Bacillota</taxon>
        <taxon>Bacilli</taxon>
        <taxon>Bacillales</taxon>
        <taxon>Bacillaceae</taxon>
        <taxon>Bacillus</taxon>
    </lineage>
</organism>
<gene>
    <name evidence="1" type="ORF">ACFSCX_08815</name>
</gene>
<evidence type="ECO:0000313" key="1">
    <source>
        <dbReference type="EMBL" id="MFD1736667.1"/>
    </source>
</evidence>
<reference evidence="2" key="1">
    <citation type="journal article" date="2019" name="Int. J. Syst. Evol. Microbiol.">
        <title>The Global Catalogue of Microorganisms (GCM) 10K type strain sequencing project: providing services to taxonomists for standard genome sequencing and annotation.</title>
        <authorList>
            <consortium name="The Broad Institute Genomics Platform"/>
            <consortium name="The Broad Institute Genome Sequencing Center for Infectious Disease"/>
            <person name="Wu L."/>
            <person name="Ma J."/>
        </authorList>
    </citation>
    <scope>NUCLEOTIDE SEQUENCE [LARGE SCALE GENOMIC DNA]</scope>
    <source>
        <strain evidence="2">CCUG 49339</strain>
    </source>
</reference>
<keyword evidence="2" id="KW-1185">Reference proteome</keyword>
<dbReference type="RefSeq" id="WP_377927830.1">
    <property type="nucleotide sequence ID" value="NZ_JBHUEM010000009.1"/>
</dbReference>
<dbReference type="EMBL" id="JBHUEM010000009">
    <property type="protein sequence ID" value="MFD1736667.1"/>
    <property type="molecule type" value="Genomic_DNA"/>
</dbReference>
<proteinExistence type="predicted"/>
<dbReference type="Proteomes" id="UP001597214">
    <property type="component" value="Unassembled WGS sequence"/>
</dbReference>
<protein>
    <submittedName>
        <fullName evidence="1">YrzI family small protein</fullName>
    </submittedName>
</protein>
<sequence>MTINLLFLTVTFTKRNYSMDDLKTEMAIKKISDRITDRKCSMYHVI</sequence>
<evidence type="ECO:0000313" key="2">
    <source>
        <dbReference type="Proteomes" id="UP001597214"/>
    </source>
</evidence>
<comment type="caution">
    <text evidence="1">The sequence shown here is derived from an EMBL/GenBank/DDBJ whole genome shotgun (WGS) entry which is preliminary data.</text>
</comment>
<dbReference type="InterPro" id="IPR012655">
    <property type="entry name" value="YrzI"/>
</dbReference>
<dbReference type="Pfam" id="PF09501">
    <property type="entry name" value="Bac_small_YrzI"/>
    <property type="match status" value="1"/>
</dbReference>